<feature type="transmembrane region" description="Helical" evidence="7">
    <location>
        <begin position="44"/>
        <end position="62"/>
    </location>
</feature>
<keyword evidence="5 7" id="KW-1133">Transmembrane helix</keyword>
<evidence type="ECO:0000256" key="3">
    <source>
        <dbReference type="ARBA" id="ARBA00022475"/>
    </source>
</evidence>
<evidence type="ECO:0008006" key="10">
    <source>
        <dbReference type="Google" id="ProtNLM"/>
    </source>
</evidence>
<dbReference type="InterPro" id="IPR036259">
    <property type="entry name" value="MFS_trans_sf"/>
</dbReference>
<evidence type="ECO:0000256" key="6">
    <source>
        <dbReference type="ARBA" id="ARBA00023136"/>
    </source>
</evidence>
<name>A0ABX8ERP2_9ACTN</name>
<sequence>MLPPTPLARRLSAQSVLFATGEGVFLTGSAVFFTQVVGLSATQVGLGLTIAGVVAFVLAVPLGRAADRVGPRRTWAVTAFAGAGLYALWPLISGFGGFVAMVVALEIVQTAGSAGRGAYTLDALPRGERVRSLAFMRAALNIGFTVGAGLGGLALAFESEAVIRAVPWVTAAVLLVNAVFIARLPDAAHDRAPVAAGSQVGPGALRNRGFLALTTCDGVLGTNQVLLNIVIPLWLVQETDAPPVLLAWLFGTNTVMAVLLQVAAARGVDSVASSLRAARISAGFFVLSCLVVLVTHDTVGWVTIALVWLGHVTVTGAELYQSAASWGFMSELSDPERRGEYQGAAQLGRTGGSVWAPALYTFLAVDGGTGGWLLIAAIVVVATLAMPAAARAAERHLAEHGSSGSGAAGSTTTSP</sequence>
<dbReference type="InterPro" id="IPR050171">
    <property type="entry name" value="MFS_Transporters"/>
</dbReference>
<organism evidence="8 9">
    <name type="scientific">Nocardioides aquaticus</name>
    <dbReference type="NCBI Taxonomy" id="160826"/>
    <lineage>
        <taxon>Bacteria</taxon>
        <taxon>Bacillati</taxon>
        <taxon>Actinomycetota</taxon>
        <taxon>Actinomycetes</taxon>
        <taxon>Propionibacteriales</taxon>
        <taxon>Nocardioidaceae</taxon>
        <taxon>Nocardioides</taxon>
    </lineage>
</organism>
<feature type="transmembrane region" description="Helical" evidence="7">
    <location>
        <begin position="163"/>
        <end position="182"/>
    </location>
</feature>
<reference evidence="8 9" key="1">
    <citation type="submission" date="2021-05" db="EMBL/GenBank/DDBJ databases">
        <title>Complete genome of Nocardioides aquaticus KCTC 9944T isolated from meromictic and hypersaline Ekho Lake, Antarctica.</title>
        <authorList>
            <person name="Hwang K."/>
            <person name="Kim K.M."/>
            <person name="Choe H."/>
        </authorList>
    </citation>
    <scope>NUCLEOTIDE SEQUENCE [LARGE SCALE GENOMIC DNA]</scope>
    <source>
        <strain evidence="8 9">KCTC 9944</strain>
    </source>
</reference>
<dbReference type="Pfam" id="PF07690">
    <property type="entry name" value="MFS_1"/>
    <property type="match status" value="1"/>
</dbReference>
<evidence type="ECO:0000313" key="9">
    <source>
        <dbReference type="Proteomes" id="UP000679307"/>
    </source>
</evidence>
<comment type="subcellular location">
    <subcellularLocation>
        <location evidence="1">Cell membrane</location>
        <topology evidence="1">Multi-pass membrane protein</topology>
    </subcellularLocation>
</comment>
<feature type="transmembrane region" description="Helical" evidence="7">
    <location>
        <begin position="277"/>
        <end position="295"/>
    </location>
</feature>
<evidence type="ECO:0000256" key="5">
    <source>
        <dbReference type="ARBA" id="ARBA00022989"/>
    </source>
</evidence>
<feature type="transmembrane region" description="Helical" evidence="7">
    <location>
        <begin position="301"/>
        <end position="320"/>
    </location>
</feature>
<dbReference type="PANTHER" id="PTHR23517:SF2">
    <property type="entry name" value="MULTIDRUG RESISTANCE PROTEIN MDTH"/>
    <property type="match status" value="1"/>
</dbReference>
<dbReference type="EMBL" id="CP075371">
    <property type="protein sequence ID" value="QVT81723.1"/>
    <property type="molecule type" value="Genomic_DNA"/>
</dbReference>
<dbReference type="PANTHER" id="PTHR23517">
    <property type="entry name" value="RESISTANCE PROTEIN MDTM, PUTATIVE-RELATED-RELATED"/>
    <property type="match status" value="1"/>
</dbReference>
<protein>
    <recommendedName>
        <fullName evidence="10">MFS transporter</fullName>
    </recommendedName>
</protein>
<feature type="transmembrane region" description="Helical" evidence="7">
    <location>
        <begin position="371"/>
        <end position="390"/>
    </location>
</feature>
<evidence type="ECO:0000256" key="2">
    <source>
        <dbReference type="ARBA" id="ARBA00022448"/>
    </source>
</evidence>
<accession>A0ABX8ERP2</accession>
<keyword evidence="9" id="KW-1185">Reference proteome</keyword>
<dbReference type="Proteomes" id="UP000679307">
    <property type="component" value="Chromosome"/>
</dbReference>
<evidence type="ECO:0000256" key="4">
    <source>
        <dbReference type="ARBA" id="ARBA00022692"/>
    </source>
</evidence>
<evidence type="ECO:0000256" key="7">
    <source>
        <dbReference type="SAM" id="Phobius"/>
    </source>
</evidence>
<feature type="transmembrane region" description="Helical" evidence="7">
    <location>
        <begin position="246"/>
        <end position="265"/>
    </location>
</feature>
<feature type="transmembrane region" description="Helical" evidence="7">
    <location>
        <begin position="16"/>
        <end position="38"/>
    </location>
</feature>
<feature type="transmembrane region" description="Helical" evidence="7">
    <location>
        <begin position="139"/>
        <end position="157"/>
    </location>
</feature>
<dbReference type="InterPro" id="IPR011701">
    <property type="entry name" value="MFS"/>
</dbReference>
<keyword evidence="2" id="KW-0813">Transport</keyword>
<keyword evidence="4 7" id="KW-0812">Transmembrane</keyword>
<evidence type="ECO:0000313" key="8">
    <source>
        <dbReference type="EMBL" id="QVT81723.1"/>
    </source>
</evidence>
<keyword evidence="3" id="KW-1003">Cell membrane</keyword>
<keyword evidence="6 7" id="KW-0472">Membrane</keyword>
<proteinExistence type="predicted"/>
<dbReference type="Gene3D" id="1.20.1250.20">
    <property type="entry name" value="MFS general substrate transporter like domains"/>
    <property type="match status" value="2"/>
</dbReference>
<gene>
    <name evidence="8" type="ORF">ENKNEFLB_04140</name>
</gene>
<dbReference type="SUPFAM" id="SSF103473">
    <property type="entry name" value="MFS general substrate transporter"/>
    <property type="match status" value="1"/>
</dbReference>
<evidence type="ECO:0000256" key="1">
    <source>
        <dbReference type="ARBA" id="ARBA00004651"/>
    </source>
</evidence>